<keyword evidence="4" id="KW-1185">Reference proteome</keyword>
<dbReference type="SUPFAM" id="SSF50156">
    <property type="entry name" value="PDZ domain-like"/>
    <property type="match status" value="2"/>
</dbReference>
<reference evidence="3" key="2">
    <citation type="submission" date="2025-09" db="UniProtKB">
        <authorList>
            <consortium name="Ensembl"/>
        </authorList>
    </citation>
    <scope>IDENTIFICATION</scope>
</reference>
<name>A0A3Q4MK54_NEOBR</name>
<dbReference type="PANTHER" id="PTHR10316:SF41">
    <property type="entry name" value="MAGI FAMILY MEMBER, X-LINKED A-RELATED"/>
    <property type="match status" value="1"/>
</dbReference>
<protein>
    <recommendedName>
        <fullName evidence="2">PDZ domain-containing protein</fullName>
    </recommendedName>
</protein>
<dbReference type="GeneTree" id="ENSGT00940000164755"/>
<dbReference type="Gene3D" id="2.30.42.10">
    <property type="match status" value="2"/>
</dbReference>
<accession>A0A3Q4MK54</accession>
<dbReference type="SMART" id="SM00228">
    <property type="entry name" value="PDZ"/>
    <property type="match status" value="1"/>
</dbReference>
<dbReference type="STRING" id="32507.ENSNBRP00000012634"/>
<organism evidence="3 4">
    <name type="scientific">Neolamprologus brichardi</name>
    <name type="common">Fairy cichlid</name>
    <name type="synonym">Lamprologus brichardi</name>
    <dbReference type="NCBI Taxonomy" id="32507"/>
    <lineage>
        <taxon>Eukaryota</taxon>
        <taxon>Metazoa</taxon>
        <taxon>Chordata</taxon>
        <taxon>Craniata</taxon>
        <taxon>Vertebrata</taxon>
        <taxon>Euteleostomi</taxon>
        <taxon>Actinopterygii</taxon>
        <taxon>Neopterygii</taxon>
        <taxon>Teleostei</taxon>
        <taxon>Neoteleostei</taxon>
        <taxon>Acanthomorphata</taxon>
        <taxon>Ovalentaria</taxon>
        <taxon>Cichlomorphae</taxon>
        <taxon>Cichliformes</taxon>
        <taxon>Cichlidae</taxon>
        <taxon>African cichlids</taxon>
        <taxon>Pseudocrenilabrinae</taxon>
        <taxon>Lamprologini</taxon>
        <taxon>Neolamprologus</taxon>
    </lineage>
</organism>
<feature type="compositionally biased region" description="Low complexity" evidence="1">
    <location>
        <begin position="142"/>
        <end position="151"/>
    </location>
</feature>
<feature type="region of interest" description="Disordered" evidence="1">
    <location>
        <begin position="122"/>
        <end position="151"/>
    </location>
</feature>
<dbReference type="GO" id="GO:0005911">
    <property type="term" value="C:cell-cell junction"/>
    <property type="evidence" value="ECO:0007669"/>
    <property type="project" value="TreeGrafter"/>
</dbReference>
<evidence type="ECO:0000259" key="2">
    <source>
        <dbReference type="PROSITE" id="PS50106"/>
    </source>
</evidence>
<dbReference type="GO" id="GO:0007165">
    <property type="term" value="P:signal transduction"/>
    <property type="evidence" value="ECO:0007669"/>
    <property type="project" value="TreeGrafter"/>
</dbReference>
<dbReference type="InterPro" id="IPR001478">
    <property type="entry name" value="PDZ"/>
</dbReference>
<feature type="region of interest" description="Disordered" evidence="1">
    <location>
        <begin position="1"/>
        <end position="21"/>
    </location>
</feature>
<sequence>MSHRFVTVRRGSPAARSGQIQPGDQLEAVEGRPVAGLQHRDLAQILRRAGNTLRLSITPRHRMKKHRYTKNTYTYSKTSNCKYLVEINGDSTAGMTHSQAVEQIRRGGHRIHLVLKKGNGYVPDYGETSQDGLHSDRHLSDSESTSSFSEMHLSAASIATAGSREESDWRRAELPLQDGNGPGPWLKPSTQRLTQVLTSSQIRGRGLVGGLSL</sequence>
<dbReference type="PROSITE" id="PS50106">
    <property type="entry name" value="PDZ"/>
    <property type="match status" value="1"/>
</dbReference>
<dbReference type="Pfam" id="PF00595">
    <property type="entry name" value="PDZ"/>
    <property type="match status" value="1"/>
</dbReference>
<dbReference type="AlphaFoldDB" id="A0A3Q4MK54"/>
<evidence type="ECO:0000313" key="4">
    <source>
        <dbReference type="Proteomes" id="UP000261580"/>
    </source>
</evidence>
<evidence type="ECO:0000313" key="3">
    <source>
        <dbReference type="Ensembl" id="ENSNBRP00000012634.1"/>
    </source>
</evidence>
<dbReference type="PANTHER" id="PTHR10316">
    <property type="entry name" value="MEMBRANE ASSOCIATED GUANYLATE KINASE-RELATED"/>
    <property type="match status" value="1"/>
</dbReference>
<proteinExistence type="predicted"/>
<dbReference type="OMA" id="ITPRHRM"/>
<dbReference type="Bgee" id="ENSNBRG00000009856">
    <property type="expression patterns" value="Expressed in liver and 4 other cell types or tissues"/>
</dbReference>
<dbReference type="GO" id="GO:0005737">
    <property type="term" value="C:cytoplasm"/>
    <property type="evidence" value="ECO:0007669"/>
    <property type="project" value="TreeGrafter"/>
</dbReference>
<feature type="domain" description="PDZ" evidence="2">
    <location>
        <begin position="1"/>
        <end position="61"/>
    </location>
</feature>
<dbReference type="InterPro" id="IPR036034">
    <property type="entry name" value="PDZ_sf"/>
</dbReference>
<dbReference type="Proteomes" id="UP000261580">
    <property type="component" value="Unassembled WGS sequence"/>
</dbReference>
<evidence type="ECO:0000256" key="1">
    <source>
        <dbReference type="SAM" id="MobiDB-lite"/>
    </source>
</evidence>
<dbReference type="Ensembl" id="ENSNBRT00000012996.1">
    <property type="protein sequence ID" value="ENSNBRP00000012634.1"/>
    <property type="gene ID" value="ENSNBRG00000009856.1"/>
</dbReference>
<reference evidence="3" key="1">
    <citation type="submission" date="2025-08" db="UniProtKB">
        <authorList>
            <consortium name="Ensembl"/>
        </authorList>
    </citation>
    <scope>IDENTIFICATION</scope>
</reference>